<evidence type="ECO:0000313" key="4">
    <source>
        <dbReference type="EMBL" id="KAL0266999.1"/>
    </source>
</evidence>
<sequence>MESNWIKVALEVNRTTQLTTLNMKLELDEIIKGICEENGIRYEPGAYALKVQDFSKTAGTEYATEENKKELKHGCQLKLSRSPSERALALIDKLHKSKDTESSLKSLKELAAASKDKVMLQEMHKHNTLQHLRVFASVRELSDGEYYRFYRVIGRFLANDYIQQPCEDEVAHLMDLVTCDKKTTVEMLLLSFELLILLRKKGKLYWPMKNLRKLTPYVRLYGEIMVQERTIQLINYLYLYSIDPEERKTVQEFMQSSLMITYINKYVIRQRLTDSMKQQLYMYQKIILRKYNQQLTPIDLKEDKILEKLEYVVMNISLVNQVKDMKSSSEVRMSEERQDVDKAYQIFKSMKTFLSPGGRQRTLSVPNLEGRTLSERFRSEDEDSENRFLLEKIEQRLPLHREVSVESVGEDLNKDDLEGGSAVSGRPESYEAVAAAEATPALVRDNLYYFIVNDFKGFERFLYIQKSQLKSILRVGISVTNLLCRIFEIHHKEPELKKGRFVPLCFLYYERFLERMFCIAFKLFHQSRQEMNVSIDSPEYPVVLRTVEDQLKLALEVEPIDFVDLEKTLAELTVEVVNQKRMEMIKKDLERQLTQEPAFIELKEMITPRIMDTIRKKRLKFMEDGEHVPQFDYKGQRVVGKRWFLYISKRHDTVLIEECPNNPCKGQHKPLETVQVSDIVEVEFGSKSNFHKEVYYNLCSERDMFFRPGAKPDLRFPISLRMQNHYYVDFCAGSTMTMDYWVDGLNCLTGGKMTSETVTQEYNHLMDIELMTHLAGLEEANFPDKPPPVPSPPSDYNFCTP</sequence>
<dbReference type="Pfam" id="PF16457">
    <property type="entry name" value="PH_12"/>
    <property type="match status" value="1"/>
</dbReference>
<feature type="domain" description="ELMO" evidence="2">
    <location>
        <begin position="445"/>
        <end position="534"/>
    </location>
</feature>
<evidence type="ECO:0000259" key="3">
    <source>
        <dbReference type="Pfam" id="PF16457"/>
    </source>
</evidence>
<accession>A0AAW2HAV3</accession>
<evidence type="ECO:0000259" key="2">
    <source>
        <dbReference type="Pfam" id="PF04727"/>
    </source>
</evidence>
<gene>
    <name evidence="4" type="ORF">PYX00_009387</name>
</gene>
<dbReference type="PANTHER" id="PTHR12771">
    <property type="entry name" value="ENGULFMENT AND CELL MOTILITY"/>
    <property type="match status" value="1"/>
</dbReference>
<dbReference type="GO" id="GO:0007015">
    <property type="term" value="P:actin filament organization"/>
    <property type="evidence" value="ECO:0007669"/>
    <property type="project" value="TreeGrafter"/>
</dbReference>
<dbReference type="InterPro" id="IPR001849">
    <property type="entry name" value="PH_domain"/>
</dbReference>
<feature type="domain" description="PH" evidence="3">
    <location>
        <begin position="614"/>
        <end position="750"/>
    </location>
</feature>
<dbReference type="PANTHER" id="PTHR12771:SF56">
    <property type="entry name" value="CED-12"/>
    <property type="match status" value="1"/>
</dbReference>
<protein>
    <recommendedName>
        <fullName evidence="5">ELMO domain-containing protein</fullName>
    </recommendedName>
</protein>
<proteinExistence type="predicted"/>
<evidence type="ECO:0000256" key="1">
    <source>
        <dbReference type="SAM" id="MobiDB-lite"/>
    </source>
</evidence>
<comment type="caution">
    <text evidence="4">The sequence shown here is derived from an EMBL/GenBank/DDBJ whole genome shotgun (WGS) entry which is preliminary data.</text>
</comment>
<dbReference type="InterPro" id="IPR050868">
    <property type="entry name" value="ELMO_domain-containing"/>
</dbReference>
<reference evidence="4" key="1">
    <citation type="journal article" date="2024" name="Gigascience">
        <title>Chromosome-level genome of the poultry shaft louse Menopon gallinae provides insight into the host-switching and adaptive evolution of parasitic lice.</title>
        <authorList>
            <person name="Xu Y."/>
            <person name="Ma L."/>
            <person name="Liu S."/>
            <person name="Liang Y."/>
            <person name="Liu Q."/>
            <person name="He Z."/>
            <person name="Tian L."/>
            <person name="Duan Y."/>
            <person name="Cai W."/>
            <person name="Li H."/>
            <person name="Song F."/>
        </authorList>
    </citation>
    <scope>NUCLEOTIDE SEQUENCE</scope>
    <source>
        <strain evidence="4">Cailab_2023a</strain>
    </source>
</reference>
<dbReference type="AlphaFoldDB" id="A0AAW2HAV3"/>
<dbReference type="EMBL" id="JARGDH010000005">
    <property type="protein sequence ID" value="KAL0266999.1"/>
    <property type="molecule type" value="Genomic_DNA"/>
</dbReference>
<dbReference type="GO" id="GO:0005886">
    <property type="term" value="C:plasma membrane"/>
    <property type="evidence" value="ECO:0007669"/>
    <property type="project" value="TreeGrafter"/>
</dbReference>
<evidence type="ECO:0008006" key="5">
    <source>
        <dbReference type="Google" id="ProtNLM"/>
    </source>
</evidence>
<dbReference type="InterPro" id="IPR006816">
    <property type="entry name" value="ELMO_dom"/>
</dbReference>
<organism evidence="4">
    <name type="scientific">Menopon gallinae</name>
    <name type="common">poultry shaft louse</name>
    <dbReference type="NCBI Taxonomy" id="328185"/>
    <lineage>
        <taxon>Eukaryota</taxon>
        <taxon>Metazoa</taxon>
        <taxon>Ecdysozoa</taxon>
        <taxon>Arthropoda</taxon>
        <taxon>Hexapoda</taxon>
        <taxon>Insecta</taxon>
        <taxon>Pterygota</taxon>
        <taxon>Neoptera</taxon>
        <taxon>Paraneoptera</taxon>
        <taxon>Psocodea</taxon>
        <taxon>Troctomorpha</taxon>
        <taxon>Phthiraptera</taxon>
        <taxon>Amblycera</taxon>
        <taxon>Menoponidae</taxon>
        <taxon>Menopon</taxon>
    </lineage>
</organism>
<name>A0AAW2HAV3_9NEOP</name>
<feature type="compositionally biased region" description="Pro residues" evidence="1">
    <location>
        <begin position="784"/>
        <end position="793"/>
    </location>
</feature>
<dbReference type="GO" id="GO:0048870">
    <property type="term" value="P:cell motility"/>
    <property type="evidence" value="ECO:0007669"/>
    <property type="project" value="TreeGrafter"/>
</dbReference>
<dbReference type="SUPFAM" id="SSF50729">
    <property type="entry name" value="PH domain-like"/>
    <property type="match status" value="1"/>
</dbReference>
<dbReference type="Gene3D" id="6.10.10.90">
    <property type="match status" value="1"/>
</dbReference>
<dbReference type="Pfam" id="PF04727">
    <property type="entry name" value="ELMO_CED12"/>
    <property type="match status" value="1"/>
</dbReference>
<feature type="region of interest" description="Disordered" evidence="1">
    <location>
        <begin position="781"/>
        <end position="801"/>
    </location>
</feature>